<evidence type="ECO:0000256" key="8">
    <source>
        <dbReference type="SAM" id="MobiDB-lite"/>
    </source>
</evidence>
<evidence type="ECO:0000256" key="1">
    <source>
        <dbReference type="ARBA" id="ARBA00012513"/>
    </source>
</evidence>
<dbReference type="SMART" id="SM00065">
    <property type="entry name" value="GAF"/>
    <property type="match status" value="1"/>
</dbReference>
<keyword evidence="2" id="KW-0723">Serine/threonine-protein kinase</keyword>
<dbReference type="SMART" id="SM00220">
    <property type="entry name" value="S_TKc"/>
    <property type="match status" value="1"/>
</dbReference>
<feature type="domain" description="Protein kinase" evidence="9">
    <location>
        <begin position="18"/>
        <end position="279"/>
    </location>
</feature>
<dbReference type="InterPro" id="IPR017441">
    <property type="entry name" value="Protein_kinase_ATP_BS"/>
</dbReference>
<dbReference type="Pfam" id="PF00069">
    <property type="entry name" value="Pkinase"/>
    <property type="match status" value="1"/>
</dbReference>
<dbReference type="GO" id="GO:0004674">
    <property type="term" value="F:protein serine/threonine kinase activity"/>
    <property type="evidence" value="ECO:0007669"/>
    <property type="project" value="UniProtKB-KW"/>
</dbReference>
<feature type="binding site" evidence="7">
    <location>
        <position position="47"/>
    </location>
    <ligand>
        <name>ATP</name>
        <dbReference type="ChEBI" id="CHEBI:30616"/>
    </ligand>
</feature>
<keyword evidence="11" id="KW-1185">Reference proteome</keyword>
<evidence type="ECO:0000256" key="2">
    <source>
        <dbReference type="ARBA" id="ARBA00022527"/>
    </source>
</evidence>
<reference evidence="11" key="1">
    <citation type="submission" date="2019-02" db="EMBL/GenBank/DDBJ databases">
        <title>Glaciihabitans arcticus sp. nov., a psychrotolerant bacterium isolated from polar soil.</title>
        <authorList>
            <person name="Dahal R.H."/>
        </authorList>
    </citation>
    <scope>NUCLEOTIDE SEQUENCE [LARGE SCALE GENOMIC DNA]</scope>
    <source>
        <strain evidence="11">RP-3-7</strain>
    </source>
</reference>
<keyword evidence="4 7" id="KW-0547">Nucleotide-binding</keyword>
<dbReference type="PANTHER" id="PTHR43289:SF6">
    <property type="entry name" value="SERINE_THREONINE-PROTEIN KINASE NEKL-3"/>
    <property type="match status" value="1"/>
</dbReference>
<feature type="region of interest" description="Disordered" evidence="8">
    <location>
        <begin position="358"/>
        <end position="387"/>
    </location>
</feature>
<dbReference type="SUPFAM" id="SSF56112">
    <property type="entry name" value="Protein kinase-like (PK-like)"/>
    <property type="match status" value="1"/>
</dbReference>
<dbReference type="AlphaFoldDB" id="A0A4Q9GVL3"/>
<keyword evidence="6 7" id="KW-0067">ATP-binding</keyword>
<comment type="caution">
    <text evidence="10">The sequence shown here is derived from an EMBL/GenBank/DDBJ whole genome shotgun (WGS) entry which is preliminary data.</text>
</comment>
<keyword evidence="5" id="KW-0418">Kinase</keyword>
<dbReference type="Gene3D" id="3.30.450.40">
    <property type="match status" value="1"/>
</dbReference>
<dbReference type="SUPFAM" id="SSF55781">
    <property type="entry name" value="GAF domain-like"/>
    <property type="match status" value="1"/>
</dbReference>
<dbReference type="PROSITE" id="PS00108">
    <property type="entry name" value="PROTEIN_KINASE_ST"/>
    <property type="match status" value="1"/>
</dbReference>
<proteinExistence type="predicted"/>
<evidence type="ECO:0000313" key="11">
    <source>
        <dbReference type="Proteomes" id="UP000294194"/>
    </source>
</evidence>
<dbReference type="EMBL" id="SISG01000001">
    <property type="protein sequence ID" value="TBN58284.1"/>
    <property type="molecule type" value="Genomic_DNA"/>
</dbReference>
<name>A0A4Q9GVL3_9MICO</name>
<dbReference type="EC" id="2.7.11.1" evidence="1"/>
<dbReference type="Pfam" id="PF01590">
    <property type="entry name" value="GAF"/>
    <property type="match status" value="1"/>
</dbReference>
<evidence type="ECO:0000256" key="6">
    <source>
        <dbReference type="ARBA" id="ARBA00022840"/>
    </source>
</evidence>
<dbReference type="Proteomes" id="UP000294194">
    <property type="component" value="Unassembled WGS sequence"/>
</dbReference>
<accession>A0A4Q9GVL3</accession>
<evidence type="ECO:0000259" key="9">
    <source>
        <dbReference type="PROSITE" id="PS50011"/>
    </source>
</evidence>
<evidence type="ECO:0000313" key="10">
    <source>
        <dbReference type="EMBL" id="TBN58284.1"/>
    </source>
</evidence>
<organism evidence="10 11">
    <name type="scientific">Glaciihabitans arcticus</name>
    <dbReference type="NCBI Taxonomy" id="2668039"/>
    <lineage>
        <taxon>Bacteria</taxon>
        <taxon>Bacillati</taxon>
        <taxon>Actinomycetota</taxon>
        <taxon>Actinomycetes</taxon>
        <taxon>Micrococcales</taxon>
        <taxon>Microbacteriaceae</taxon>
        <taxon>Glaciihabitans</taxon>
    </lineage>
</organism>
<dbReference type="PROSITE" id="PS50011">
    <property type="entry name" value="PROTEIN_KINASE_DOM"/>
    <property type="match status" value="1"/>
</dbReference>
<evidence type="ECO:0000256" key="7">
    <source>
        <dbReference type="PROSITE-ProRule" id="PRU10141"/>
    </source>
</evidence>
<dbReference type="PANTHER" id="PTHR43289">
    <property type="entry name" value="MITOGEN-ACTIVATED PROTEIN KINASE KINASE KINASE 20-RELATED"/>
    <property type="match status" value="1"/>
</dbReference>
<dbReference type="GO" id="GO:0005524">
    <property type="term" value="F:ATP binding"/>
    <property type="evidence" value="ECO:0007669"/>
    <property type="project" value="UniProtKB-UniRule"/>
</dbReference>
<feature type="compositionally biased region" description="Basic and acidic residues" evidence="8">
    <location>
        <begin position="377"/>
        <end position="387"/>
    </location>
</feature>
<dbReference type="PROSITE" id="PS00107">
    <property type="entry name" value="PROTEIN_KINASE_ATP"/>
    <property type="match status" value="1"/>
</dbReference>
<dbReference type="CDD" id="cd14014">
    <property type="entry name" value="STKc_PknB_like"/>
    <property type="match status" value="1"/>
</dbReference>
<sequence length="453" mass="48940">MSLPETAPMPALVLGGRYRLEQVIGTGGMSTVFRARDEHLHRDVAVKLYDADAAEVARQESELSVLASLDHHSLVTLLDAGVSEDASRRANRFLVMALVNGTNLRDRLRGPRIAARNIAEIGYDMAEALEYVHSRNVIHRDIKPSNIMLVDYGLSARRARARLTDFGIALTDTAERLTLDGQTTGTAAYLSPEQASGGTITSASDVYSLGLVLLQCFTRSIEFPGTIVESAIARLSRDPVVPDYLPAHWKQLFAAMLSRNPAKRPNGRDLVSVLRQVVIAESGRHADPSEAPAPTVVPGTEDGEPTTLIDTIPDEVLHRVTAMAARLFSAPISAVSLVENGVTRLVSHFGENVESIGDDIDLSNNRPPSPEPVLITDARKDPRSKDSRLVKGPLGMRFYAGAPLLLGDGTVIGTISVINTTSHKPKPEDMASLVDLAALVVAQLELPSEERTY</sequence>
<dbReference type="Gene3D" id="1.10.510.10">
    <property type="entry name" value="Transferase(Phosphotransferase) domain 1"/>
    <property type="match status" value="1"/>
</dbReference>
<evidence type="ECO:0000256" key="4">
    <source>
        <dbReference type="ARBA" id="ARBA00022741"/>
    </source>
</evidence>
<dbReference type="InterPro" id="IPR000719">
    <property type="entry name" value="Prot_kinase_dom"/>
</dbReference>
<dbReference type="InterPro" id="IPR011009">
    <property type="entry name" value="Kinase-like_dom_sf"/>
</dbReference>
<dbReference type="InterPro" id="IPR008271">
    <property type="entry name" value="Ser/Thr_kinase_AS"/>
</dbReference>
<gene>
    <name evidence="10" type="ORF">EYE40_13255</name>
</gene>
<dbReference type="InterPro" id="IPR003018">
    <property type="entry name" value="GAF"/>
</dbReference>
<protein>
    <recommendedName>
        <fullName evidence="1">non-specific serine/threonine protein kinase</fullName>
        <ecNumber evidence="1">2.7.11.1</ecNumber>
    </recommendedName>
</protein>
<evidence type="ECO:0000256" key="5">
    <source>
        <dbReference type="ARBA" id="ARBA00022777"/>
    </source>
</evidence>
<evidence type="ECO:0000256" key="3">
    <source>
        <dbReference type="ARBA" id="ARBA00022679"/>
    </source>
</evidence>
<feature type="region of interest" description="Disordered" evidence="8">
    <location>
        <begin position="283"/>
        <end position="303"/>
    </location>
</feature>
<dbReference type="Gene3D" id="3.30.200.20">
    <property type="entry name" value="Phosphorylase Kinase, domain 1"/>
    <property type="match status" value="1"/>
</dbReference>
<keyword evidence="3" id="KW-0808">Transferase</keyword>
<dbReference type="InterPro" id="IPR029016">
    <property type="entry name" value="GAF-like_dom_sf"/>
</dbReference>